<reference evidence="1 2" key="3">
    <citation type="submission" date="2019-11" db="EMBL/GenBank/DDBJ databases">
        <title>A de novo genome assembly of a pear dwarfing rootstock.</title>
        <authorList>
            <person name="Wang F."/>
            <person name="Wang J."/>
            <person name="Li S."/>
            <person name="Zhang Y."/>
            <person name="Fang M."/>
            <person name="Ma L."/>
            <person name="Zhao Y."/>
            <person name="Jiang S."/>
        </authorList>
    </citation>
    <scope>NUCLEOTIDE SEQUENCE [LARGE SCALE GENOMIC DNA]</scope>
    <source>
        <strain evidence="1">S2</strain>
        <tissue evidence="1">Leaf</tissue>
    </source>
</reference>
<evidence type="ECO:0000313" key="1">
    <source>
        <dbReference type="EMBL" id="KAB2626151.1"/>
    </source>
</evidence>
<name>A0A5N5HIX5_9ROSA</name>
<reference evidence="1 2" key="1">
    <citation type="submission" date="2019-09" db="EMBL/GenBank/DDBJ databases">
        <authorList>
            <person name="Ou C."/>
        </authorList>
    </citation>
    <scope>NUCLEOTIDE SEQUENCE [LARGE SCALE GENOMIC DNA]</scope>
    <source>
        <strain evidence="1">S2</strain>
        <tissue evidence="1">Leaf</tissue>
    </source>
</reference>
<dbReference type="AlphaFoldDB" id="A0A5N5HIX5"/>
<protein>
    <submittedName>
        <fullName evidence="1">Cell division control protein 48-like</fullName>
    </submittedName>
</protein>
<reference evidence="2" key="2">
    <citation type="submission" date="2019-10" db="EMBL/GenBank/DDBJ databases">
        <title>A de novo genome assembly of a pear dwarfing rootstock.</title>
        <authorList>
            <person name="Wang F."/>
            <person name="Wang J."/>
            <person name="Li S."/>
            <person name="Zhang Y."/>
            <person name="Fang M."/>
            <person name="Ma L."/>
            <person name="Zhao Y."/>
            <person name="Jiang S."/>
        </authorList>
    </citation>
    <scope>NUCLEOTIDE SEQUENCE [LARGE SCALE GENOMIC DNA]</scope>
</reference>
<sequence>MQVSGVIGGVSLSIPSGGDLRWPVFGHFHDHVDNHSHPLVDSKSFLSAAFFFQKLSIILHLKAGNGLYNCRARGLIVRALKDSSDNFVPLLAQILQTHPHLLLAAIDQQHIAEVKEKERCMALEEIIYCLIVHKFIDKEISNDPEDIRDLIPLADLSFMSPYGSPCSIIHILTTVDFWPNLENKIESIHSPEAYEMIQSHLSLVLSERLVGPLSSLVEISKIKLERTINTLSKGGSDNDGGGFMDNGKGKSYRLRSYVMYLDADTLQRYTTIRSKEAISLINKQTQALFRTLDIRIAKDGLIYSSNDEVIALTFSGLTMLIWEAIVFESFL</sequence>
<evidence type="ECO:0000313" key="2">
    <source>
        <dbReference type="Proteomes" id="UP000327157"/>
    </source>
</evidence>
<keyword evidence="1" id="KW-0132">Cell division</keyword>
<organism evidence="1 2">
    <name type="scientific">Pyrus ussuriensis x Pyrus communis</name>
    <dbReference type="NCBI Taxonomy" id="2448454"/>
    <lineage>
        <taxon>Eukaryota</taxon>
        <taxon>Viridiplantae</taxon>
        <taxon>Streptophyta</taxon>
        <taxon>Embryophyta</taxon>
        <taxon>Tracheophyta</taxon>
        <taxon>Spermatophyta</taxon>
        <taxon>Magnoliopsida</taxon>
        <taxon>eudicotyledons</taxon>
        <taxon>Gunneridae</taxon>
        <taxon>Pentapetalae</taxon>
        <taxon>rosids</taxon>
        <taxon>fabids</taxon>
        <taxon>Rosales</taxon>
        <taxon>Rosaceae</taxon>
        <taxon>Amygdaloideae</taxon>
        <taxon>Maleae</taxon>
        <taxon>Pyrus</taxon>
    </lineage>
</organism>
<dbReference type="GO" id="GO:0051301">
    <property type="term" value="P:cell division"/>
    <property type="evidence" value="ECO:0007669"/>
    <property type="project" value="UniProtKB-KW"/>
</dbReference>
<accession>A0A5N5HIX5</accession>
<proteinExistence type="predicted"/>
<keyword evidence="1" id="KW-0131">Cell cycle</keyword>
<dbReference type="EMBL" id="SMOL01000160">
    <property type="protein sequence ID" value="KAB2626151.1"/>
    <property type="molecule type" value="Genomic_DNA"/>
</dbReference>
<dbReference type="PANTHER" id="PTHR31808:SF2">
    <property type="entry name" value="OS04G0596300 PROTEIN"/>
    <property type="match status" value="1"/>
</dbReference>
<dbReference type="Proteomes" id="UP000327157">
    <property type="component" value="Chromosome 16"/>
</dbReference>
<comment type="caution">
    <text evidence="1">The sequence shown here is derived from an EMBL/GenBank/DDBJ whole genome shotgun (WGS) entry which is preliminary data.</text>
</comment>
<gene>
    <name evidence="1" type="ORF">D8674_017811</name>
</gene>
<dbReference type="OrthoDB" id="25131at2759"/>
<dbReference type="InterPro" id="IPR038925">
    <property type="entry name" value="At3g17800-like"/>
</dbReference>
<keyword evidence="2" id="KW-1185">Reference proteome</keyword>
<dbReference type="PANTHER" id="PTHR31808">
    <property type="entry name" value="EXPRESSED PROTEIN"/>
    <property type="match status" value="1"/>
</dbReference>